<proteinExistence type="predicted"/>
<protein>
    <submittedName>
        <fullName evidence="2 3">Uncharacterized protein</fullName>
    </submittedName>
</protein>
<feature type="transmembrane region" description="Helical" evidence="1">
    <location>
        <begin position="160"/>
        <end position="187"/>
    </location>
</feature>
<dbReference type="HOGENOM" id="CLU_059634_0_0_1"/>
<evidence type="ECO:0000313" key="4">
    <source>
        <dbReference type="Proteomes" id="UP000014760"/>
    </source>
</evidence>
<reference evidence="2 4" key="2">
    <citation type="journal article" date="2013" name="Nature">
        <title>Insights into bilaterian evolution from three spiralian genomes.</title>
        <authorList>
            <person name="Simakov O."/>
            <person name="Marletaz F."/>
            <person name="Cho S.J."/>
            <person name="Edsinger-Gonzales E."/>
            <person name="Havlak P."/>
            <person name="Hellsten U."/>
            <person name="Kuo D.H."/>
            <person name="Larsson T."/>
            <person name="Lv J."/>
            <person name="Arendt D."/>
            <person name="Savage R."/>
            <person name="Osoegawa K."/>
            <person name="de Jong P."/>
            <person name="Grimwood J."/>
            <person name="Chapman J.A."/>
            <person name="Shapiro H."/>
            <person name="Aerts A."/>
            <person name="Otillar R.P."/>
            <person name="Terry A.Y."/>
            <person name="Boore J.L."/>
            <person name="Grigoriev I.V."/>
            <person name="Lindberg D.R."/>
            <person name="Seaver E.C."/>
            <person name="Weisblat D.A."/>
            <person name="Putnam N.H."/>
            <person name="Rokhsar D.S."/>
        </authorList>
    </citation>
    <scope>NUCLEOTIDE SEQUENCE</scope>
    <source>
        <strain evidence="2 4">I ESC-2004</strain>
    </source>
</reference>
<name>R7T6N4_CAPTE</name>
<dbReference type="EMBL" id="AMQN01033029">
    <property type="status" value="NOT_ANNOTATED_CDS"/>
    <property type="molecule type" value="Genomic_DNA"/>
</dbReference>
<accession>R7T6N4</accession>
<sequence>MIKSDVEYIDRNLCTEQPKEQSFLIGRPAKHSGSQSVPRLRGSSSLRLSVCLHVISLLCVPSVGASSCVDEGTYCYNCYYDDVIGCQDCASVCADAEKWGTTFECQTYCPGGQTDLQRTFKYYFLNFLLPDWPHSASTSPRMITASAPHSTETPDVDGQLYVVAIAVVVIAIHVLFVMAAIGFVVCYKREESTMKNRENHPENPHSTKCQPLENVLTEPESSAIEEAEGNSRRESFVFATDLNTSTVSIDVWPGAEEFFRNFHVREEYDFRGIPAGENASHVSQFNSTIEVKVLAEAQNISSDEASEIDPCMAEMAFGGTNASIEVKDLEKEMSRYLEYLRYVDKQFVITLNQGGPRVEKIRQDFLRAGFAPEEFSIEYLKTLNFEMVYG</sequence>
<keyword evidence="4" id="KW-1185">Reference proteome</keyword>
<dbReference type="AlphaFoldDB" id="R7T6N4"/>
<dbReference type="EMBL" id="KB311577">
    <property type="protein sequence ID" value="ELT89033.1"/>
    <property type="molecule type" value="Genomic_DNA"/>
</dbReference>
<keyword evidence="1" id="KW-0472">Membrane</keyword>
<evidence type="ECO:0000313" key="2">
    <source>
        <dbReference type="EMBL" id="ELT89033.1"/>
    </source>
</evidence>
<keyword evidence="1" id="KW-0812">Transmembrane</keyword>
<organism evidence="2">
    <name type="scientific">Capitella teleta</name>
    <name type="common">Polychaete worm</name>
    <dbReference type="NCBI Taxonomy" id="283909"/>
    <lineage>
        <taxon>Eukaryota</taxon>
        <taxon>Metazoa</taxon>
        <taxon>Spiralia</taxon>
        <taxon>Lophotrochozoa</taxon>
        <taxon>Annelida</taxon>
        <taxon>Polychaeta</taxon>
        <taxon>Sedentaria</taxon>
        <taxon>Scolecida</taxon>
        <taxon>Capitellidae</taxon>
        <taxon>Capitella</taxon>
    </lineage>
</organism>
<keyword evidence="1" id="KW-1133">Transmembrane helix</keyword>
<reference evidence="3" key="3">
    <citation type="submission" date="2015-06" db="UniProtKB">
        <authorList>
            <consortium name="EnsemblMetazoa"/>
        </authorList>
    </citation>
    <scope>IDENTIFICATION</scope>
</reference>
<gene>
    <name evidence="2" type="ORF">CAPTEDRAFT_201651</name>
</gene>
<dbReference type="Proteomes" id="UP000014760">
    <property type="component" value="Unassembled WGS sequence"/>
</dbReference>
<evidence type="ECO:0000256" key="1">
    <source>
        <dbReference type="SAM" id="Phobius"/>
    </source>
</evidence>
<evidence type="ECO:0000313" key="3">
    <source>
        <dbReference type="EnsemblMetazoa" id="CapteP201651"/>
    </source>
</evidence>
<dbReference type="EnsemblMetazoa" id="CapteT201651">
    <property type="protein sequence ID" value="CapteP201651"/>
    <property type="gene ID" value="CapteG201651"/>
</dbReference>
<reference evidence="4" key="1">
    <citation type="submission" date="2012-12" db="EMBL/GenBank/DDBJ databases">
        <authorList>
            <person name="Hellsten U."/>
            <person name="Grimwood J."/>
            <person name="Chapman J.A."/>
            <person name="Shapiro H."/>
            <person name="Aerts A."/>
            <person name="Otillar R.P."/>
            <person name="Terry A.Y."/>
            <person name="Boore J.L."/>
            <person name="Simakov O."/>
            <person name="Marletaz F."/>
            <person name="Cho S.-J."/>
            <person name="Edsinger-Gonzales E."/>
            <person name="Havlak P."/>
            <person name="Kuo D.-H."/>
            <person name="Larsson T."/>
            <person name="Lv J."/>
            <person name="Arendt D."/>
            <person name="Savage R."/>
            <person name="Osoegawa K."/>
            <person name="de Jong P."/>
            <person name="Lindberg D.R."/>
            <person name="Seaver E.C."/>
            <person name="Weisblat D.A."/>
            <person name="Putnam N.H."/>
            <person name="Grigoriev I.V."/>
            <person name="Rokhsar D.S."/>
        </authorList>
    </citation>
    <scope>NUCLEOTIDE SEQUENCE</scope>
    <source>
        <strain evidence="4">I ESC-2004</strain>
    </source>
</reference>